<reference evidence="2 3" key="1">
    <citation type="submission" date="2020-07" db="EMBL/GenBank/DDBJ databases">
        <title>Bacterium isolated from marine sediment.</title>
        <authorList>
            <person name="Shang D."/>
        </authorList>
    </citation>
    <scope>NUCLEOTIDE SEQUENCE [LARGE SCALE GENOMIC DNA]</scope>
    <source>
        <strain evidence="2 3">F6074</strain>
    </source>
</reference>
<dbReference type="SUPFAM" id="SSF57884">
    <property type="entry name" value="Ada DNA repair protein, N-terminal domain (N-Ada 10)"/>
    <property type="match status" value="1"/>
</dbReference>
<evidence type="ECO:0000313" key="3">
    <source>
        <dbReference type="Proteomes" id="UP000541857"/>
    </source>
</evidence>
<keyword evidence="3" id="KW-1185">Reference proteome</keyword>
<organism evidence="2 3">
    <name type="scientific">Gelidibacter maritimus</name>
    <dbReference type="NCBI Taxonomy" id="2761487"/>
    <lineage>
        <taxon>Bacteria</taxon>
        <taxon>Pseudomonadati</taxon>
        <taxon>Bacteroidota</taxon>
        <taxon>Flavobacteriia</taxon>
        <taxon>Flavobacteriales</taxon>
        <taxon>Flavobacteriaceae</taxon>
        <taxon>Gelidibacter</taxon>
    </lineage>
</organism>
<name>A0A7W2M6A8_9FLAO</name>
<dbReference type="RefSeq" id="WP_182205795.1">
    <property type="nucleotide sequence ID" value="NZ_JACGLT010000009.1"/>
</dbReference>
<accession>A0A7W2M6A8</accession>
<evidence type="ECO:0000313" key="2">
    <source>
        <dbReference type="EMBL" id="MBA6153495.1"/>
    </source>
</evidence>
<comment type="caution">
    <text evidence="2">The sequence shown here is derived from an EMBL/GenBank/DDBJ whole genome shotgun (WGS) entry which is preliminary data.</text>
</comment>
<sequence>MKLFRLFLFIGVMTFVCELSAQTVYVTKTGKKYHKSNCHYLKNSKTEITFEKAIDLYYTACLICKPTANVRSLDIRSTSTKSTTTPTVKTTESTQCTGKTKAGARCKRMTKSVNGRCYQH</sequence>
<dbReference type="AlphaFoldDB" id="A0A7W2M6A8"/>
<dbReference type="EMBL" id="JACGLT010000009">
    <property type="protein sequence ID" value="MBA6153495.1"/>
    <property type="molecule type" value="Genomic_DNA"/>
</dbReference>
<proteinExistence type="predicted"/>
<dbReference type="InterPro" id="IPR035451">
    <property type="entry name" value="Ada-like_dom_sf"/>
</dbReference>
<feature type="chain" id="PRO_5031455996" evidence="1">
    <location>
        <begin position="22"/>
        <end position="120"/>
    </location>
</feature>
<gene>
    <name evidence="2" type="ORF">H3Z82_12230</name>
</gene>
<evidence type="ECO:0000256" key="1">
    <source>
        <dbReference type="SAM" id="SignalP"/>
    </source>
</evidence>
<feature type="signal peptide" evidence="1">
    <location>
        <begin position="1"/>
        <end position="21"/>
    </location>
</feature>
<keyword evidence="1" id="KW-0732">Signal</keyword>
<dbReference type="Proteomes" id="UP000541857">
    <property type="component" value="Unassembled WGS sequence"/>
</dbReference>
<protein>
    <submittedName>
        <fullName evidence="2">Uncharacterized protein</fullName>
    </submittedName>
</protein>